<comment type="caution">
    <text evidence="1">The sequence shown here is derived from an EMBL/GenBank/DDBJ whole genome shotgun (WGS) entry which is preliminary data.</text>
</comment>
<dbReference type="Proteomes" id="UP000016504">
    <property type="component" value="Unassembled WGS sequence"/>
</dbReference>
<evidence type="ECO:0000313" key="2">
    <source>
        <dbReference type="Proteomes" id="UP000016504"/>
    </source>
</evidence>
<name>U1UJH6_9PSED</name>
<gene>
    <name evidence="1" type="ORF">O204_06180</name>
</gene>
<dbReference type="EMBL" id="AVQG01000034">
    <property type="protein sequence ID" value="ERH55207.1"/>
    <property type="molecule type" value="Genomic_DNA"/>
</dbReference>
<reference evidence="1 2" key="1">
    <citation type="submission" date="2013-08" db="EMBL/GenBank/DDBJ databases">
        <title>Biodegradation of aromatic compounds in biofilm forming Pseudomonas isolated from sewage sludge.</title>
        <authorList>
            <person name="Qureshi A."/>
            <person name="Ghosh S."/>
            <person name="Khardenavis A.A."/>
            <person name="Kapley A."/>
            <person name="Purohit H.J."/>
        </authorList>
    </citation>
    <scope>NUCLEOTIDE SEQUENCE [LARGE SCALE GENOMIC DNA]</scope>
    <source>
        <strain evidence="1 2">EGD-AQ6</strain>
    </source>
</reference>
<evidence type="ECO:0000313" key="1">
    <source>
        <dbReference type="EMBL" id="ERH55207.1"/>
    </source>
</evidence>
<sequence>MMGFCRFRVFNKGWQVGLKGRRKSANVAADGALA</sequence>
<organism evidence="1 2">
    <name type="scientific">Pseudomonas simiae</name>
    <dbReference type="NCBI Taxonomy" id="321846"/>
    <lineage>
        <taxon>Bacteria</taxon>
        <taxon>Pseudomonadati</taxon>
        <taxon>Pseudomonadota</taxon>
        <taxon>Gammaproteobacteria</taxon>
        <taxon>Pseudomonadales</taxon>
        <taxon>Pseudomonadaceae</taxon>
        <taxon>Pseudomonas</taxon>
    </lineage>
</organism>
<accession>U1UJH6</accession>
<dbReference type="AlphaFoldDB" id="U1UJH6"/>
<proteinExistence type="predicted"/>
<protein>
    <submittedName>
        <fullName evidence="1">Uncharacterized protein</fullName>
    </submittedName>
</protein>